<dbReference type="Pfam" id="PF00022">
    <property type="entry name" value="Actin"/>
    <property type="match status" value="1"/>
</dbReference>
<dbReference type="EMBL" id="AACB03000003">
    <property type="protein sequence ID" value="KAE8303048.1"/>
    <property type="molecule type" value="Genomic_DNA"/>
</dbReference>
<dbReference type="VEuPathDB" id="GiardiaDB:GL50803_11039"/>
<dbReference type="RefSeq" id="XP_001710055.1">
    <property type="nucleotide sequence ID" value="XM_001710003.1"/>
</dbReference>
<dbReference type="KEGG" id="gla:GL50803_0011039"/>
<feature type="compositionally biased region" description="Polar residues" evidence="1">
    <location>
        <begin position="439"/>
        <end position="451"/>
    </location>
</feature>
<dbReference type="AlphaFoldDB" id="A8B2U9"/>
<feature type="compositionally biased region" description="Acidic residues" evidence="1">
    <location>
        <begin position="475"/>
        <end position="507"/>
    </location>
</feature>
<comment type="caution">
    <text evidence="2">The sequence shown here is derived from an EMBL/GenBank/DDBJ whole genome shotgun (WGS) entry which is preliminary data.</text>
</comment>
<dbReference type="GeneID" id="5702981"/>
<dbReference type="Gene3D" id="3.30.420.40">
    <property type="match status" value="2"/>
</dbReference>
<evidence type="ECO:0000313" key="3">
    <source>
        <dbReference type="Proteomes" id="UP000001548"/>
    </source>
</evidence>
<dbReference type="InterPro" id="IPR004000">
    <property type="entry name" value="Actin"/>
</dbReference>
<proteinExistence type="predicted"/>
<gene>
    <name evidence="2" type="ORF">GL50803_0011039</name>
</gene>
<accession>A8B2U9</accession>
<protein>
    <submittedName>
        <fullName evidence="2">Actin related protein</fullName>
    </submittedName>
</protein>
<evidence type="ECO:0000256" key="1">
    <source>
        <dbReference type="SAM" id="MobiDB-lite"/>
    </source>
</evidence>
<dbReference type="SUPFAM" id="SSF53067">
    <property type="entry name" value="Actin-like ATPase domain"/>
    <property type="match status" value="1"/>
</dbReference>
<dbReference type="HOGENOM" id="CLU_329952_0_0_1"/>
<dbReference type="InterPro" id="IPR043129">
    <property type="entry name" value="ATPase_NBD"/>
</dbReference>
<feature type="region of interest" description="Disordered" evidence="1">
    <location>
        <begin position="431"/>
        <end position="508"/>
    </location>
</feature>
<organism evidence="2 3">
    <name type="scientific">Giardia intestinalis (strain ATCC 50803 / WB clone C6)</name>
    <name type="common">Giardia lamblia</name>
    <dbReference type="NCBI Taxonomy" id="184922"/>
    <lineage>
        <taxon>Eukaryota</taxon>
        <taxon>Metamonada</taxon>
        <taxon>Diplomonadida</taxon>
        <taxon>Hexamitidae</taxon>
        <taxon>Giardiinae</taxon>
        <taxon>Giardia</taxon>
    </lineage>
</organism>
<dbReference type="OMA" id="FRMGNEM"/>
<sequence length="870" mass="98494">MDQSRFAFSGKYAGSPIPESDTLLVDLGTHSIQLGFLGEDEPRYVMRTAVSKSRNKNSCFRMGNEMTEADFVRRTFRSPFVYGGKEQGQWKGGLLLHYELVQNILEYMFSFALPQVPSDAQETRKVLGIPVFVTVPYCTPRLSLIILADIFLHYFGATSVSFAPSELYFSSKNPFQIVLHLGYSCTTAYPLFYSTTRQTFSIPSAHLIKVLPVGMQAVQLWLLKFLNIHYPLFTHLFTNTFIEYVLSHICVALSIDTYHELCAEMLHHFNKCKQHKESLFYQETRYSDLSMSMDAYNCYLQVMESLSAKFPEAYVHPKGHSNMIHTGILLIELFEGARQNELLQARQSFIVKARRTTLTKLIHGVRDHEAARLLHGSIAELNALQDTCSYGAEVPEEKQARSTTLGLINARISRSSIRNVWANRERARLRASRVHGNEQETPNSSESNPLTNHRKKNRSDAFKLNKVDRAGSDTDYSDQPEGDSSIVEEENESDEVIEAQAEEETDDIVTSSTDMLISMEPLTLPSNNALKSEHDEPEIKRIPSTSTVRTSAETSKDVYRNVLDRSQAVTILTRLYARLKAQFQTDRYNYNNFCTRKNIDLLVDTAIEFSGFTSMEKLSSAKVIRQLHTYLLNSTEAVDMVIFKLAELGVSVQDFDRNASIIWPYISHPTITYKKCVPGYFKEAYLNNLSLSSFLEADDPKTLRVCLFLFNEHIFPSQMLFYPRLMGSSVSGIGDLVLSVARETNSYITQTQGSGIFSAESNVLAQWNKLPCGPSSEPQEDQERVSDLPQAPIEVVFIGGGSGMHNLSHTLLTYLNAQSGLTFRVTTEDSKWERLRDIARIKQHHVTFTPESLAMSVKDIPKRITEKATK</sequence>
<dbReference type="STRING" id="184922.A8B2U9"/>
<reference evidence="2 3" key="1">
    <citation type="journal article" date="2007" name="Science">
        <title>Genomic minimalism in the early diverging intestinal parasite Giardia lamblia.</title>
        <authorList>
            <person name="Morrison H.G."/>
            <person name="McArthur A.G."/>
            <person name="Gillin F.D."/>
            <person name="Aley S.B."/>
            <person name="Adam R.D."/>
            <person name="Olsen G.J."/>
            <person name="Best A.A."/>
            <person name="Cande W.Z."/>
            <person name="Chen F."/>
            <person name="Cipriano M.J."/>
            <person name="Davids B.J."/>
            <person name="Dawson S.C."/>
            <person name="Elmendorf H.G."/>
            <person name="Hehl A.B."/>
            <person name="Holder M.E."/>
            <person name="Huse S.M."/>
            <person name="Kim U.U."/>
            <person name="Lasek-Nesselquist E."/>
            <person name="Manning G."/>
            <person name="Nigam A."/>
            <person name="Nixon J.E."/>
            <person name="Palm D."/>
            <person name="Passamaneck N.E."/>
            <person name="Prabhu A."/>
            <person name="Reich C.I."/>
            <person name="Reiner D.S."/>
            <person name="Samuelson J."/>
            <person name="Svard S.G."/>
            <person name="Sogin M.L."/>
        </authorList>
    </citation>
    <scope>NUCLEOTIDE SEQUENCE [LARGE SCALE GENOMIC DNA]</scope>
    <source>
        <strain evidence="2 3">WB C6</strain>
    </source>
</reference>
<dbReference type="Gene3D" id="3.90.640.10">
    <property type="entry name" value="Actin, Chain A, domain 4"/>
    <property type="match status" value="1"/>
</dbReference>
<dbReference type="Proteomes" id="UP000001548">
    <property type="component" value="Unassembled WGS sequence"/>
</dbReference>
<feature type="compositionally biased region" description="Basic and acidic residues" evidence="1">
    <location>
        <begin position="458"/>
        <end position="472"/>
    </location>
</feature>
<evidence type="ECO:0000313" key="2">
    <source>
        <dbReference type="EMBL" id="KAE8303048.1"/>
    </source>
</evidence>
<keyword evidence="3" id="KW-1185">Reference proteome</keyword>
<name>A8B2U9_GIAIC</name>